<evidence type="ECO:0000259" key="2">
    <source>
        <dbReference type="Pfam" id="PF00248"/>
    </source>
</evidence>
<accession>A0A6V7Q2M2</accession>
<name>A0A6V7Q2M2_ANACO</name>
<feature type="region of interest" description="Disordered" evidence="1">
    <location>
        <begin position="73"/>
        <end position="102"/>
    </location>
</feature>
<dbReference type="InterPro" id="IPR020471">
    <property type="entry name" value="AKR"/>
</dbReference>
<evidence type="ECO:0000313" key="3">
    <source>
        <dbReference type="EMBL" id="CAD1837362.1"/>
    </source>
</evidence>
<dbReference type="SUPFAM" id="SSF51430">
    <property type="entry name" value="NAD(P)-linked oxidoreductase"/>
    <property type="match status" value="1"/>
</dbReference>
<dbReference type="EMBL" id="LR862132">
    <property type="protein sequence ID" value="CAD1837362.1"/>
    <property type="molecule type" value="Genomic_DNA"/>
</dbReference>
<dbReference type="PANTHER" id="PTHR11732">
    <property type="entry name" value="ALDO/KETO REDUCTASE"/>
    <property type="match status" value="1"/>
</dbReference>
<protein>
    <recommendedName>
        <fullName evidence="2">NADP-dependent oxidoreductase domain-containing protein</fullName>
    </recommendedName>
</protein>
<dbReference type="GO" id="GO:0016491">
    <property type="term" value="F:oxidoreductase activity"/>
    <property type="evidence" value="ECO:0007669"/>
    <property type="project" value="InterPro"/>
</dbReference>
<feature type="domain" description="NADP-dependent oxidoreductase" evidence="2">
    <location>
        <begin position="21"/>
        <end position="72"/>
    </location>
</feature>
<reference evidence="3" key="1">
    <citation type="submission" date="2020-07" db="EMBL/GenBank/DDBJ databases">
        <authorList>
            <person name="Lin J."/>
        </authorList>
    </citation>
    <scope>NUCLEOTIDE SEQUENCE</scope>
</reference>
<sequence length="102" mass="10543">METRIPEVCLSSGSSSKAMPRIGMGTAAYPFVSSEATQSAISHAIKLGYRHFDTAALYQSEEPLGEAVSKAVRSGSSVRGTSSSSPPSCGAATRVATASCRR</sequence>
<organism evidence="3">
    <name type="scientific">Ananas comosus var. bracteatus</name>
    <name type="common">red pineapple</name>
    <dbReference type="NCBI Taxonomy" id="296719"/>
    <lineage>
        <taxon>Eukaryota</taxon>
        <taxon>Viridiplantae</taxon>
        <taxon>Streptophyta</taxon>
        <taxon>Embryophyta</taxon>
        <taxon>Tracheophyta</taxon>
        <taxon>Spermatophyta</taxon>
        <taxon>Magnoliopsida</taxon>
        <taxon>Liliopsida</taxon>
        <taxon>Poales</taxon>
        <taxon>Bromeliaceae</taxon>
        <taxon>Bromelioideae</taxon>
        <taxon>Ananas</taxon>
    </lineage>
</organism>
<evidence type="ECO:0000256" key="1">
    <source>
        <dbReference type="SAM" id="MobiDB-lite"/>
    </source>
</evidence>
<dbReference type="InterPro" id="IPR018170">
    <property type="entry name" value="Aldo/ket_reductase_CS"/>
</dbReference>
<dbReference type="InterPro" id="IPR036812">
    <property type="entry name" value="NAD(P)_OxRdtase_dom_sf"/>
</dbReference>
<dbReference type="Pfam" id="PF00248">
    <property type="entry name" value="Aldo_ket_red"/>
    <property type="match status" value="1"/>
</dbReference>
<dbReference type="InterPro" id="IPR023210">
    <property type="entry name" value="NADP_OxRdtase_dom"/>
</dbReference>
<dbReference type="AlphaFoldDB" id="A0A6V7Q2M2"/>
<proteinExistence type="predicted"/>
<dbReference type="PROSITE" id="PS00798">
    <property type="entry name" value="ALDOKETO_REDUCTASE_1"/>
    <property type="match status" value="1"/>
</dbReference>
<dbReference type="Gene3D" id="3.20.20.100">
    <property type="entry name" value="NADP-dependent oxidoreductase domain"/>
    <property type="match status" value="1"/>
</dbReference>
<gene>
    <name evidence="3" type="ORF">CB5_LOCUS20573</name>
</gene>
<feature type="compositionally biased region" description="Low complexity" evidence="1">
    <location>
        <begin position="73"/>
        <end position="88"/>
    </location>
</feature>